<dbReference type="PANTHER" id="PTHR43420">
    <property type="entry name" value="ACETYLTRANSFERASE"/>
    <property type="match status" value="1"/>
</dbReference>
<keyword evidence="2" id="KW-0012">Acyltransferase</keyword>
<dbReference type="PROSITE" id="PS51186">
    <property type="entry name" value="GNAT"/>
    <property type="match status" value="1"/>
</dbReference>
<dbReference type="InterPro" id="IPR056935">
    <property type="entry name" value="Rv0428c-like_C"/>
</dbReference>
<dbReference type="Gene3D" id="3.40.630.30">
    <property type="match status" value="1"/>
</dbReference>
<dbReference type="Pfam" id="PF24553">
    <property type="entry name" value="Rv0428c_C"/>
    <property type="match status" value="1"/>
</dbReference>
<comment type="caution">
    <text evidence="4">The sequence shown here is derived from an EMBL/GenBank/DDBJ whole genome shotgun (WGS) entry which is preliminary data.</text>
</comment>
<dbReference type="Proteomes" id="UP000838686">
    <property type="component" value="Unassembled WGS sequence"/>
</dbReference>
<evidence type="ECO:0000256" key="1">
    <source>
        <dbReference type="ARBA" id="ARBA00022679"/>
    </source>
</evidence>
<keyword evidence="1" id="KW-0808">Transferase</keyword>
<dbReference type="EMBL" id="CAKMMF010000024">
    <property type="protein sequence ID" value="CAH1215241.1"/>
    <property type="molecule type" value="Genomic_DNA"/>
</dbReference>
<organism evidence="4 5">
    <name type="scientific">Paenibacillus plantiphilus</name>
    <dbReference type="NCBI Taxonomy" id="2905650"/>
    <lineage>
        <taxon>Bacteria</taxon>
        <taxon>Bacillati</taxon>
        <taxon>Bacillota</taxon>
        <taxon>Bacilli</taxon>
        <taxon>Bacillales</taxon>
        <taxon>Paenibacillaceae</taxon>
        <taxon>Paenibacillus</taxon>
    </lineage>
</organism>
<name>A0ABM9CK28_9BACL</name>
<keyword evidence="5" id="KW-1185">Reference proteome</keyword>
<gene>
    <name evidence="4" type="ORF">PAECIP111893_03900</name>
</gene>
<evidence type="ECO:0000256" key="2">
    <source>
        <dbReference type="ARBA" id="ARBA00023315"/>
    </source>
</evidence>
<evidence type="ECO:0000313" key="4">
    <source>
        <dbReference type="EMBL" id="CAH1215241.1"/>
    </source>
</evidence>
<sequence>MYKHIEEIALNSWPSLQTYVVDGWLLRFAEGYTKRSNSVSPIYGDCTDDVELHARIDEVERLYQKAGLNTIFKMTPFVQPVALTEVLAARGYVEVEPSSVRKLELQHIASPELQCHITAVLSEEWLDNIARMQGMSEQSVAVTRSLLASSMLEQGFAILYSGGMPVACGLGVMERGYMGLYDIVTDERCRKQGYGEQLVRHLLRWGLSKGAHTCYLLVVLSNGPALKLYDKVGFQEIYTYSYWVKPDRQADISSHGEGEAT</sequence>
<dbReference type="InterPro" id="IPR050680">
    <property type="entry name" value="YpeA/RimI_acetyltransf"/>
</dbReference>
<proteinExistence type="predicted"/>
<evidence type="ECO:0000313" key="5">
    <source>
        <dbReference type="Proteomes" id="UP000838686"/>
    </source>
</evidence>
<protein>
    <recommendedName>
        <fullName evidence="3">N-acetyltransferase domain-containing protein</fullName>
    </recommendedName>
</protein>
<feature type="domain" description="N-acetyltransferase" evidence="3">
    <location>
        <begin position="115"/>
        <end position="248"/>
    </location>
</feature>
<accession>A0ABM9CK28</accession>
<dbReference type="SUPFAM" id="SSF55729">
    <property type="entry name" value="Acyl-CoA N-acyltransferases (Nat)"/>
    <property type="match status" value="1"/>
</dbReference>
<evidence type="ECO:0000259" key="3">
    <source>
        <dbReference type="PROSITE" id="PS51186"/>
    </source>
</evidence>
<reference evidence="4" key="1">
    <citation type="submission" date="2022-01" db="EMBL/GenBank/DDBJ databases">
        <authorList>
            <person name="Criscuolo A."/>
        </authorList>
    </citation>
    <scope>NUCLEOTIDE SEQUENCE</scope>
    <source>
        <strain evidence="4">CIP111893</strain>
    </source>
</reference>
<dbReference type="InterPro" id="IPR016181">
    <property type="entry name" value="Acyl_CoA_acyltransferase"/>
</dbReference>
<dbReference type="RefSeq" id="WP_236344255.1">
    <property type="nucleotide sequence ID" value="NZ_CAKMMF010000024.1"/>
</dbReference>
<dbReference type="InterPro" id="IPR000182">
    <property type="entry name" value="GNAT_dom"/>
</dbReference>